<dbReference type="Proteomes" id="UP000028782">
    <property type="component" value="Chromosome"/>
</dbReference>
<dbReference type="Gene3D" id="3.90.1140.10">
    <property type="entry name" value="Cyclic phosphodiesterase"/>
    <property type="match status" value="1"/>
</dbReference>
<name>A0A076PTZ7_COMTE</name>
<gene>
    <name evidence="1" type="ORF">O987_25640</name>
</gene>
<protein>
    <recommendedName>
        <fullName evidence="3">2'-5' RNA ligase</fullName>
    </recommendedName>
</protein>
<dbReference type="AlphaFoldDB" id="A0A076PTZ7"/>
<proteinExistence type="predicted"/>
<dbReference type="RefSeq" id="WP_043375385.1">
    <property type="nucleotide sequence ID" value="NZ_CP006704.1"/>
</dbReference>
<accession>A0A076PTZ7</accession>
<reference evidence="1 2" key="1">
    <citation type="journal article" date="2014" name="Genome Announc.">
        <title>Complete Genome Sequence of Polychlorinated Biphenyl Degrader Comamonas testosteroni TK102 (NBRC 109938).</title>
        <authorList>
            <person name="Fukuda K."/>
            <person name="Hosoyama A."/>
            <person name="Tsuchikane K."/>
            <person name="Ohji S."/>
            <person name="Yamazoe A."/>
            <person name="Fujita N."/>
            <person name="Shintani M."/>
            <person name="Kimbara K."/>
        </authorList>
    </citation>
    <scope>NUCLEOTIDE SEQUENCE [LARGE SCALE GENOMIC DNA]</scope>
    <source>
        <strain evidence="1">TK102</strain>
    </source>
</reference>
<organism evidence="1 2">
    <name type="scientific">Comamonas testosteroni TK102</name>
    <dbReference type="NCBI Taxonomy" id="1392005"/>
    <lineage>
        <taxon>Bacteria</taxon>
        <taxon>Pseudomonadati</taxon>
        <taxon>Pseudomonadota</taxon>
        <taxon>Betaproteobacteria</taxon>
        <taxon>Burkholderiales</taxon>
        <taxon>Comamonadaceae</taxon>
        <taxon>Comamonas</taxon>
    </lineage>
</organism>
<evidence type="ECO:0000313" key="2">
    <source>
        <dbReference type="Proteomes" id="UP000028782"/>
    </source>
</evidence>
<dbReference type="HOGENOM" id="CLU_097064_0_0_4"/>
<dbReference type="InterPro" id="IPR009097">
    <property type="entry name" value="Cyclic_Pdiesterase"/>
</dbReference>
<dbReference type="SUPFAM" id="SSF55144">
    <property type="entry name" value="LigT-like"/>
    <property type="match status" value="1"/>
</dbReference>
<evidence type="ECO:0000313" key="1">
    <source>
        <dbReference type="EMBL" id="AIJ49198.1"/>
    </source>
</evidence>
<sequence length="221" mass="24387">MQESEALSQPCEDRDFAEWHQGCPWCAVWVVMLQGHGLGSVLQQARSRLGDALLPRHTRQPHITLAYRGLCRGGDEHAAREYDRLALRADVAMLQSLRLRPFAVQVAGAGSFTTVPYLGIGQGQECLQQLHAALVPAEPAPGWRYVPHVTLGHYARRLPLREAVDKLLALIRDLPVFEVRQLALVRYAAADIAGPLTLEGVFELDTGRYVAAPGALWSEPL</sequence>
<dbReference type="EMBL" id="CP006704">
    <property type="protein sequence ID" value="AIJ49198.1"/>
    <property type="molecule type" value="Genomic_DNA"/>
</dbReference>
<dbReference type="KEGG" id="ctes:O987_25640"/>
<evidence type="ECO:0008006" key="3">
    <source>
        <dbReference type="Google" id="ProtNLM"/>
    </source>
</evidence>
<dbReference type="Pfam" id="PF13563">
    <property type="entry name" value="2_5_RNA_ligase2"/>
    <property type="match status" value="1"/>
</dbReference>